<comment type="similarity">
    <text evidence="2">Belongs to the peroxisomal membrane protein PXMP2/4 family.</text>
</comment>
<evidence type="ECO:0000256" key="5">
    <source>
        <dbReference type="ARBA" id="ARBA00023136"/>
    </source>
</evidence>
<evidence type="ECO:0000256" key="3">
    <source>
        <dbReference type="ARBA" id="ARBA00022692"/>
    </source>
</evidence>
<evidence type="ECO:0000256" key="6">
    <source>
        <dbReference type="SAM" id="MobiDB-lite"/>
    </source>
</evidence>
<comment type="caution">
    <text evidence="7">The sequence shown here is derived from an EMBL/GenBank/DDBJ whole genome shotgun (WGS) entry which is preliminary data.</text>
</comment>
<keyword evidence="3" id="KW-0812">Transmembrane</keyword>
<evidence type="ECO:0000313" key="7">
    <source>
        <dbReference type="EMBL" id="CAK0897868.1"/>
    </source>
</evidence>
<evidence type="ECO:0000256" key="4">
    <source>
        <dbReference type="ARBA" id="ARBA00022989"/>
    </source>
</evidence>
<protein>
    <submittedName>
        <fullName evidence="7">Uncharacterized protein</fullName>
    </submittedName>
</protein>
<sequence>MKAVVFGQGPRAGLSEYLSDVREQGLLQRYWMVWLPAQCVTFGLVPEHLRIAFVAAISFFWLMILTPPRPPGLARAAGRAPPLAPPRRIRQRPSENLSEPRRI</sequence>
<evidence type="ECO:0000256" key="2">
    <source>
        <dbReference type="ARBA" id="ARBA00006824"/>
    </source>
</evidence>
<evidence type="ECO:0000313" key="8">
    <source>
        <dbReference type="Proteomes" id="UP001189429"/>
    </source>
</evidence>
<keyword evidence="8" id="KW-1185">Reference proteome</keyword>
<dbReference type="InterPro" id="IPR007248">
    <property type="entry name" value="Mpv17_PMP22"/>
</dbReference>
<evidence type="ECO:0000256" key="1">
    <source>
        <dbReference type="ARBA" id="ARBA00004141"/>
    </source>
</evidence>
<dbReference type="Proteomes" id="UP001189429">
    <property type="component" value="Unassembled WGS sequence"/>
</dbReference>
<keyword evidence="4" id="KW-1133">Transmembrane helix</keyword>
<keyword evidence="5" id="KW-0472">Membrane</keyword>
<organism evidence="7 8">
    <name type="scientific">Prorocentrum cordatum</name>
    <dbReference type="NCBI Taxonomy" id="2364126"/>
    <lineage>
        <taxon>Eukaryota</taxon>
        <taxon>Sar</taxon>
        <taxon>Alveolata</taxon>
        <taxon>Dinophyceae</taxon>
        <taxon>Prorocentrales</taxon>
        <taxon>Prorocentraceae</taxon>
        <taxon>Prorocentrum</taxon>
    </lineage>
</organism>
<dbReference type="Pfam" id="PF04117">
    <property type="entry name" value="Mpv17_PMP22"/>
    <property type="match status" value="1"/>
</dbReference>
<feature type="compositionally biased region" description="Low complexity" evidence="6">
    <location>
        <begin position="72"/>
        <end position="81"/>
    </location>
</feature>
<name>A0ABN9XE33_9DINO</name>
<dbReference type="EMBL" id="CAUYUJ010020392">
    <property type="protein sequence ID" value="CAK0897868.1"/>
    <property type="molecule type" value="Genomic_DNA"/>
</dbReference>
<gene>
    <name evidence="7" type="ORF">PCOR1329_LOCUS75920</name>
</gene>
<proteinExistence type="inferred from homology"/>
<accession>A0ABN9XE33</accession>
<feature type="region of interest" description="Disordered" evidence="6">
    <location>
        <begin position="72"/>
        <end position="103"/>
    </location>
</feature>
<reference evidence="7" key="1">
    <citation type="submission" date="2023-10" db="EMBL/GenBank/DDBJ databases">
        <authorList>
            <person name="Chen Y."/>
            <person name="Shah S."/>
            <person name="Dougan E. K."/>
            <person name="Thang M."/>
            <person name="Chan C."/>
        </authorList>
    </citation>
    <scope>NUCLEOTIDE SEQUENCE [LARGE SCALE GENOMIC DNA]</scope>
</reference>
<comment type="subcellular location">
    <subcellularLocation>
        <location evidence="1">Membrane</location>
        <topology evidence="1">Multi-pass membrane protein</topology>
    </subcellularLocation>
</comment>